<dbReference type="Proteomes" id="UP000265520">
    <property type="component" value="Unassembled WGS sequence"/>
</dbReference>
<dbReference type="InterPro" id="IPR011990">
    <property type="entry name" value="TPR-like_helical_dom_sf"/>
</dbReference>
<protein>
    <submittedName>
        <fullName evidence="1">Pentatricopeptide repeat-containing protein</fullName>
    </submittedName>
</protein>
<evidence type="ECO:0000313" key="1">
    <source>
        <dbReference type="EMBL" id="MCH80709.1"/>
    </source>
</evidence>
<accession>A0A392M0F2</accession>
<dbReference type="Gene3D" id="1.25.40.10">
    <property type="entry name" value="Tetratricopeptide repeat domain"/>
    <property type="match status" value="1"/>
</dbReference>
<sequence>GVRADEVTLVAVLSACSHSGLLDKGRLIFNMLVDGKYGFYPNVKHYACMVDLLARGGRLREAYEIMRSLPRVVMILINGFRIIRGVDSGVTTSGTTAKTAKAAEKYKSSNSAQFIPTAKDKDILSTTTMAWRHSEDEARMMVYSVTKLAEDKYAFGTLLSAEISGRVDALPGVVMILAGDPFVNIKNIGLICIRDSPNKGYVGGGGAGQMLCEILVAKAVGFIYIIVYGH</sequence>
<dbReference type="InterPro" id="IPR050421">
    <property type="entry name" value="PPR"/>
</dbReference>
<proteinExistence type="predicted"/>
<comment type="caution">
    <text evidence="1">The sequence shown here is derived from an EMBL/GenBank/DDBJ whole genome shotgun (WGS) entry which is preliminary data.</text>
</comment>
<dbReference type="PANTHER" id="PTHR47928:SF207">
    <property type="entry name" value="PENTATRICOPEPTIDE REPEAT-CONTAINING PROTEIN"/>
    <property type="match status" value="1"/>
</dbReference>
<name>A0A392M0F2_9FABA</name>
<keyword evidence="2" id="KW-1185">Reference proteome</keyword>
<reference evidence="1 2" key="1">
    <citation type="journal article" date="2018" name="Front. Plant Sci.">
        <title>Red Clover (Trifolium pratense) and Zigzag Clover (T. medium) - A Picture of Genomic Similarities and Differences.</title>
        <authorList>
            <person name="Dluhosova J."/>
            <person name="Istvanek J."/>
            <person name="Nedelnik J."/>
            <person name="Repkova J."/>
        </authorList>
    </citation>
    <scope>NUCLEOTIDE SEQUENCE [LARGE SCALE GENOMIC DNA]</scope>
    <source>
        <strain evidence="2">cv. 10/8</strain>
        <tissue evidence="1">Leaf</tissue>
    </source>
</reference>
<dbReference type="PANTHER" id="PTHR47928">
    <property type="entry name" value="REPEAT-CONTAINING PROTEIN, PUTATIVE-RELATED"/>
    <property type="match status" value="1"/>
</dbReference>
<evidence type="ECO:0000313" key="2">
    <source>
        <dbReference type="Proteomes" id="UP000265520"/>
    </source>
</evidence>
<dbReference type="AlphaFoldDB" id="A0A392M0F2"/>
<gene>
    <name evidence="1" type="ORF">A2U01_0001482</name>
</gene>
<feature type="non-terminal residue" evidence="1">
    <location>
        <position position="1"/>
    </location>
</feature>
<organism evidence="1 2">
    <name type="scientific">Trifolium medium</name>
    <dbReference type="NCBI Taxonomy" id="97028"/>
    <lineage>
        <taxon>Eukaryota</taxon>
        <taxon>Viridiplantae</taxon>
        <taxon>Streptophyta</taxon>
        <taxon>Embryophyta</taxon>
        <taxon>Tracheophyta</taxon>
        <taxon>Spermatophyta</taxon>
        <taxon>Magnoliopsida</taxon>
        <taxon>eudicotyledons</taxon>
        <taxon>Gunneridae</taxon>
        <taxon>Pentapetalae</taxon>
        <taxon>rosids</taxon>
        <taxon>fabids</taxon>
        <taxon>Fabales</taxon>
        <taxon>Fabaceae</taxon>
        <taxon>Papilionoideae</taxon>
        <taxon>50 kb inversion clade</taxon>
        <taxon>NPAAA clade</taxon>
        <taxon>Hologalegina</taxon>
        <taxon>IRL clade</taxon>
        <taxon>Trifolieae</taxon>
        <taxon>Trifolium</taxon>
    </lineage>
</organism>
<dbReference type="EMBL" id="LXQA010001387">
    <property type="protein sequence ID" value="MCH80709.1"/>
    <property type="molecule type" value="Genomic_DNA"/>
</dbReference>